<dbReference type="NCBIfam" id="NF005453">
    <property type="entry name" value="PRK07046.1"/>
    <property type="match status" value="1"/>
</dbReference>
<dbReference type="InterPro" id="IPR015421">
    <property type="entry name" value="PyrdxlP-dep_Trfase_major"/>
</dbReference>
<keyword evidence="5" id="KW-1185">Reference proteome</keyword>
<dbReference type="EMBL" id="AGUD01000246">
    <property type="protein sequence ID" value="EHN09951.1"/>
    <property type="molecule type" value="Genomic_DNA"/>
</dbReference>
<dbReference type="Proteomes" id="UP000005143">
    <property type="component" value="Unassembled WGS sequence"/>
</dbReference>
<name>H0E8S3_9ACTN</name>
<dbReference type="PATRIC" id="fig|1097667.3.peg.3208"/>
<dbReference type="PANTHER" id="PTHR43713:SF3">
    <property type="entry name" value="GLUTAMATE-1-SEMIALDEHYDE 2,1-AMINOMUTASE 1, CHLOROPLASTIC-RELATED"/>
    <property type="match status" value="1"/>
</dbReference>
<dbReference type="Pfam" id="PF00202">
    <property type="entry name" value="Aminotran_3"/>
    <property type="match status" value="1"/>
</dbReference>
<dbReference type="Gene3D" id="3.40.640.10">
    <property type="entry name" value="Type I PLP-dependent aspartate aminotransferase-like (Major domain)"/>
    <property type="match status" value="1"/>
</dbReference>
<keyword evidence="4" id="KW-0032">Aminotransferase</keyword>
<evidence type="ECO:0000256" key="2">
    <source>
        <dbReference type="ARBA" id="ARBA00022898"/>
    </source>
</evidence>
<dbReference type="PANTHER" id="PTHR43713">
    <property type="entry name" value="GLUTAMATE-1-SEMIALDEHYDE 2,1-AMINOMUTASE"/>
    <property type="match status" value="1"/>
</dbReference>
<gene>
    <name evidence="4" type="ORF">PAI11_32370</name>
</gene>
<comment type="similarity">
    <text evidence="3">Belongs to the class-III pyridoxal-phosphate-dependent aminotransferase family.</text>
</comment>
<dbReference type="InterPro" id="IPR005814">
    <property type="entry name" value="Aminotrans_3"/>
</dbReference>
<evidence type="ECO:0000256" key="3">
    <source>
        <dbReference type="RuleBase" id="RU003560"/>
    </source>
</evidence>
<reference evidence="4 5" key="1">
    <citation type="journal article" date="2013" name="Biodegradation">
        <title>Quantitative proteomic analysis of ibuprofen-degrading Patulibacter sp. strain I11.</title>
        <authorList>
            <person name="Almeida B."/>
            <person name="Kjeldal H."/>
            <person name="Lolas I."/>
            <person name="Knudsen A.D."/>
            <person name="Carvalho G."/>
            <person name="Nielsen K.L."/>
            <person name="Barreto Crespo M.T."/>
            <person name="Stensballe A."/>
            <person name="Nielsen J.L."/>
        </authorList>
    </citation>
    <scope>NUCLEOTIDE SEQUENCE [LARGE SCALE GENOMIC DNA]</scope>
    <source>
        <strain evidence="4 5">I11</strain>
    </source>
</reference>
<keyword evidence="2 3" id="KW-0663">Pyridoxal phosphate</keyword>
<sequence>MSDQTMDSGVAAVIDRERLATLLGRELEDFRARHPRSLEAHERARRSLVGGVPMPWMMRWAGGFPVVAERASGNRIVDVDGHEYVDLCLGDTGAMPGHGPAPLVAAVVEQLQRGITTMLPTDDAAWAGEELARRFRVPRWMFTLTATDANRAALRIARQITGRRKVLVYSYCYHGSVDEAFAVAGPDGTTVAREGNVGPAVDVAETTVAVEFNDLPALEAALATGEIACVMAEPAMTNMGIVLPDAGYHDALRRLTREHGTLLLIDETHTFSAGPGGCTGAWDLDPDLVSIGKAIGGGIPSGALGLADHVTAAMFDQQGADYEDTGGVGGTLAGNALSLAAIRATLGEVLTDAAFAHTIPLAERFADGLRDLFAKYALPWNVTQLGARAEYRFEPRPARNGSDAHGAADPELERYLHLHALNRGLLLTPFHNMALMSPSTSAADVDRHSELFDEAVSELLA</sequence>
<dbReference type="GO" id="GO:0030170">
    <property type="term" value="F:pyridoxal phosphate binding"/>
    <property type="evidence" value="ECO:0007669"/>
    <property type="project" value="InterPro"/>
</dbReference>
<evidence type="ECO:0000313" key="5">
    <source>
        <dbReference type="Proteomes" id="UP000005143"/>
    </source>
</evidence>
<dbReference type="GO" id="GO:0008483">
    <property type="term" value="F:transaminase activity"/>
    <property type="evidence" value="ECO:0007669"/>
    <property type="project" value="UniProtKB-KW"/>
</dbReference>
<dbReference type="SUPFAM" id="SSF53383">
    <property type="entry name" value="PLP-dependent transferases"/>
    <property type="match status" value="1"/>
</dbReference>
<organism evidence="4 5">
    <name type="scientific">Patulibacter medicamentivorans</name>
    <dbReference type="NCBI Taxonomy" id="1097667"/>
    <lineage>
        <taxon>Bacteria</taxon>
        <taxon>Bacillati</taxon>
        <taxon>Actinomycetota</taxon>
        <taxon>Thermoleophilia</taxon>
        <taxon>Solirubrobacterales</taxon>
        <taxon>Patulibacteraceae</taxon>
        <taxon>Patulibacter</taxon>
    </lineage>
</organism>
<keyword evidence="4" id="KW-0808">Transferase</keyword>
<dbReference type="InterPro" id="IPR015422">
    <property type="entry name" value="PyrdxlP-dep_Trfase_small"/>
</dbReference>
<evidence type="ECO:0000313" key="4">
    <source>
        <dbReference type="EMBL" id="EHN09951.1"/>
    </source>
</evidence>
<protein>
    <submittedName>
        <fullName evidence="4">Aminotransferase class-III</fullName>
    </submittedName>
</protein>
<accession>H0E8S3</accession>
<dbReference type="InterPro" id="IPR015424">
    <property type="entry name" value="PyrdxlP-dep_Trfase"/>
</dbReference>
<dbReference type="AlphaFoldDB" id="H0E8S3"/>
<dbReference type="Gene3D" id="3.90.1150.10">
    <property type="entry name" value="Aspartate Aminotransferase, domain 1"/>
    <property type="match status" value="1"/>
</dbReference>
<evidence type="ECO:0000256" key="1">
    <source>
        <dbReference type="ARBA" id="ARBA00001933"/>
    </source>
</evidence>
<dbReference type="RefSeq" id="WP_007577108.1">
    <property type="nucleotide sequence ID" value="NZ_AGUD01000246.1"/>
</dbReference>
<proteinExistence type="inferred from homology"/>
<comment type="cofactor">
    <cofactor evidence="1">
        <name>pyridoxal 5'-phosphate</name>
        <dbReference type="ChEBI" id="CHEBI:597326"/>
    </cofactor>
</comment>
<comment type="caution">
    <text evidence="4">The sequence shown here is derived from an EMBL/GenBank/DDBJ whole genome shotgun (WGS) entry which is preliminary data.</text>
</comment>